<dbReference type="GO" id="GO:0099184">
    <property type="term" value="F:structural constituent of postsynaptic intermediate filament cytoskeleton"/>
    <property type="evidence" value="ECO:0007669"/>
    <property type="project" value="TreeGrafter"/>
</dbReference>
<reference evidence="6" key="1">
    <citation type="submission" date="2025-08" db="UniProtKB">
        <authorList>
            <consortium name="Ensembl"/>
        </authorList>
    </citation>
    <scope>IDENTIFICATION</scope>
</reference>
<dbReference type="Pfam" id="PF00038">
    <property type="entry name" value="Filament"/>
    <property type="match status" value="1"/>
</dbReference>
<feature type="region of interest" description="Disordered" evidence="4">
    <location>
        <begin position="1"/>
        <end position="67"/>
    </location>
</feature>
<evidence type="ECO:0000313" key="7">
    <source>
        <dbReference type="Proteomes" id="UP000694545"/>
    </source>
</evidence>
<accession>A0A8D2L958</accession>
<dbReference type="InterPro" id="IPR050405">
    <property type="entry name" value="Intermediate_filament"/>
</dbReference>
<evidence type="ECO:0000313" key="6">
    <source>
        <dbReference type="Ensembl" id="ENSVKKP00000018492.1"/>
    </source>
</evidence>
<dbReference type="Proteomes" id="UP000694545">
    <property type="component" value="Unplaced"/>
</dbReference>
<dbReference type="PROSITE" id="PS51842">
    <property type="entry name" value="IF_ROD_2"/>
    <property type="match status" value="1"/>
</dbReference>
<dbReference type="Gene3D" id="1.20.5.170">
    <property type="match status" value="1"/>
</dbReference>
<feature type="domain" description="IF rod" evidence="5">
    <location>
        <begin position="88"/>
        <end position="392"/>
    </location>
</feature>
<evidence type="ECO:0000256" key="1">
    <source>
        <dbReference type="ARBA" id="ARBA00022754"/>
    </source>
</evidence>
<dbReference type="OMA" id="DWYRTKF"/>
<keyword evidence="7" id="KW-1185">Reference proteome</keyword>
<organism evidence="6 7">
    <name type="scientific">Varanus komodoensis</name>
    <name type="common">Komodo dragon</name>
    <dbReference type="NCBI Taxonomy" id="61221"/>
    <lineage>
        <taxon>Eukaryota</taxon>
        <taxon>Metazoa</taxon>
        <taxon>Chordata</taxon>
        <taxon>Craniata</taxon>
        <taxon>Vertebrata</taxon>
        <taxon>Euteleostomi</taxon>
        <taxon>Lepidosauria</taxon>
        <taxon>Squamata</taxon>
        <taxon>Bifurcata</taxon>
        <taxon>Unidentata</taxon>
        <taxon>Episquamata</taxon>
        <taxon>Toxicofera</taxon>
        <taxon>Anguimorpha</taxon>
        <taxon>Paleoanguimorpha</taxon>
        <taxon>Varanoidea</taxon>
        <taxon>Varanidae</taxon>
        <taxon>Varanus</taxon>
    </lineage>
</organism>
<name>A0A8D2L958_VARKO</name>
<evidence type="ECO:0000256" key="3">
    <source>
        <dbReference type="SAM" id="Coils"/>
    </source>
</evidence>
<dbReference type="PANTHER" id="PTHR45652">
    <property type="entry name" value="GLIAL FIBRILLARY ACIDIC PROTEIN"/>
    <property type="match status" value="1"/>
</dbReference>
<feature type="coiled-coil region" evidence="3">
    <location>
        <begin position="92"/>
        <end position="175"/>
    </location>
</feature>
<protein>
    <recommendedName>
        <fullName evidence="5">IF rod domain-containing protein</fullName>
    </recommendedName>
</protein>
<dbReference type="GO" id="GO:0099160">
    <property type="term" value="C:postsynaptic intermediate filament cytoskeleton"/>
    <property type="evidence" value="ECO:0007669"/>
    <property type="project" value="TreeGrafter"/>
</dbReference>
<sequence>RRDPLAGFRSARATPGGPGTASRGRPRRLIRLRGAGRGSGARSVRGSVSSAARRSPRISGPGPDPLERLDLARVSNLNAELLGLRAQEKTQLVELNDRFATYIERVRDLEHRNRALRLELEALRRQQRAPASLPQLYQQEVRGLRALLDAGKDDKARLEVERDRLRQLCGQLRERHAQEARRRLDAEETLRRVRQEAAQAALAVADADRAAGSLRAEFAFLQKLLGQERAELAAEAELAEAARTAVAEGAPAGAAKPDLSAALRDIRAQYESLAAKNMQAAEEWYRSKFASVAELASRNQGAVRSVRQETVEYRRLLQSRSAEMDALRGAIDLLHTQLESLEGQQSAEVARCQVGRRQEVSEAKAEMGRYLHEYQELLNVKMALDIEIAAYRYAPPHAPTHSARLPQCCSRAVPGAGRGGLPLALTLPPLLQETAGGRGGLVGHFLATPGTVILPPWTRRHWHHLRPLPTQ</sequence>
<keyword evidence="1" id="KW-0403">Intermediate filament</keyword>
<dbReference type="GO" id="GO:0030424">
    <property type="term" value="C:axon"/>
    <property type="evidence" value="ECO:0007669"/>
    <property type="project" value="TreeGrafter"/>
</dbReference>
<keyword evidence="2 3" id="KW-0175">Coiled coil</keyword>
<proteinExistence type="predicted"/>
<dbReference type="GO" id="GO:0033693">
    <property type="term" value="P:neurofilament bundle assembly"/>
    <property type="evidence" value="ECO:0007669"/>
    <property type="project" value="TreeGrafter"/>
</dbReference>
<dbReference type="PANTHER" id="PTHR45652:SF4">
    <property type="entry name" value="INTERMEDIATE FILAMENT PROTEIN-LIKE"/>
    <property type="match status" value="1"/>
</dbReference>
<reference evidence="6" key="2">
    <citation type="submission" date="2025-09" db="UniProtKB">
        <authorList>
            <consortium name="Ensembl"/>
        </authorList>
    </citation>
    <scope>IDENTIFICATION</scope>
</reference>
<dbReference type="InterPro" id="IPR039008">
    <property type="entry name" value="IF_rod_dom"/>
</dbReference>
<dbReference type="AlphaFoldDB" id="A0A8D2L958"/>
<dbReference type="Gene3D" id="1.20.5.500">
    <property type="entry name" value="Single helix bin"/>
    <property type="match status" value="1"/>
</dbReference>
<dbReference type="Ensembl" id="ENSVKKT00000018955.1">
    <property type="protein sequence ID" value="ENSVKKP00000018492.1"/>
    <property type="gene ID" value="ENSVKKG00000012596.1"/>
</dbReference>
<dbReference type="Gene3D" id="1.20.5.1160">
    <property type="entry name" value="Vasodilator-stimulated phosphoprotein"/>
    <property type="match status" value="1"/>
</dbReference>
<evidence type="ECO:0000256" key="2">
    <source>
        <dbReference type="ARBA" id="ARBA00023054"/>
    </source>
</evidence>
<feature type="compositionally biased region" description="Low complexity" evidence="4">
    <location>
        <begin position="40"/>
        <end position="60"/>
    </location>
</feature>
<dbReference type="SMART" id="SM01391">
    <property type="entry name" value="Filament"/>
    <property type="match status" value="1"/>
</dbReference>
<evidence type="ECO:0000256" key="4">
    <source>
        <dbReference type="SAM" id="MobiDB-lite"/>
    </source>
</evidence>
<dbReference type="GO" id="GO:0005882">
    <property type="term" value="C:intermediate filament"/>
    <property type="evidence" value="ECO:0007669"/>
    <property type="project" value="UniProtKB-KW"/>
</dbReference>
<dbReference type="GO" id="GO:0005737">
    <property type="term" value="C:cytoplasm"/>
    <property type="evidence" value="ECO:0007669"/>
    <property type="project" value="TreeGrafter"/>
</dbReference>
<evidence type="ECO:0000259" key="5">
    <source>
        <dbReference type="PROSITE" id="PS51842"/>
    </source>
</evidence>
<dbReference type="SUPFAM" id="SSF64593">
    <property type="entry name" value="Intermediate filament protein, coiled coil region"/>
    <property type="match status" value="2"/>
</dbReference>
<dbReference type="FunFam" id="1.20.5.500:FF:000001">
    <property type="entry name" value="Type II keratin 23"/>
    <property type="match status" value="1"/>
</dbReference>